<proteinExistence type="predicted"/>
<dbReference type="InterPro" id="IPR003439">
    <property type="entry name" value="ABC_transporter-like_ATP-bd"/>
</dbReference>
<reference evidence="4 5" key="1">
    <citation type="journal article" date="2019" name="Int. J. Syst. Evol. Microbiol.">
        <title>The Global Catalogue of Microorganisms (GCM) 10K type strain sequencing project: providing services to taxonomists for standard genome sequencing and annotation.</title>
        <authorList>
            <consortium name="The Broad Institute Genomics Platform"/>
            <consortium name="The Broad Institute Genome Sequencing Center for Infectious Disease"/>
            <person name="Wu L."/>
            <person name="Ma J."/>
        </authorList>
    </citation>
    <scope>NUCLEOTIDE SEQUENCE [LARGE SCALE GENOMIC DNA]</scope>
    <source>
        <strain evidence="4 5">CGMCC 1.12562</strain>
    </source>
</reference>
<accession>A0ABD5NE23</accession>
<evidence type="ECO:0000256" key="2">
    <source>
        <dbReference type="ARBA" id="ARBA00022840"/>
    </source>
</evidence>
<dbReference type="PANTHER" id="PTHR43038">
    <property type="entry name" value="ATP-BINDING CASSETTE, SUB-FAMILY H, MEMBER 1"/>
    <property type="match status" value="1"/>
</dbReference>
<sequence>MPNISKQRESADADVVLDANGLEKTYSSLLPWEPDVAVLMGASLELRAGEVVGIVGENGSGKSTLMQCLVGALEPDSGTVSRPGGVGWCPQDDRLYDRLTVDETFRLFGEAHDMTDAEIADAADRLTDRLDFERFRDRRVDRLSGGNRRKLTLSVSLMHDPDVLLLDEPYTGFDWETYLAFWDLADDLSEQGTAVAVISHLVSEQDRFDRIYELKDGELAEADDAGA</sequence>
<keyword evidence="2 4" id="KW-0067">ATP-binding</keyword>
<dbReference type="Proteomes" id="UP001595660">
    <property type="component" value="Unassembled WGS sequence"/>
</dbReference>
<dbReference type="GeneID" id="69116729"/>
<dbReference type="PANTHER" id="PTHR43038:SF7">
    <property type="entry name" value="ABC TRANSPORT SYSTEM ATP-BINDING PROTEIN"/>
    <property type="match status" value="1"/>
</dbReference>
<evidence type="ECO:0000259" key="3">
    <source>
        <dbReference type="PROSITE" id="PS50893"/>
    </source>
</evidence>
<dbReference type="InterPro" id="IPR017871">
    <property type="entry name" value="ABC_transporter-like_CS"/>
</dbReference>
<dbReference type="SMART" id="SM00382">
    <property type="entry name" value="AAA"/>
    <property type="match status" value="1"/>
</dbReference>
<name>A0ABD5NE23_9EURY</name>
<dbReference type="PROSITE" id="PS50893">
    <property type="entry name" value="ABC_TRANSPORTER_2"/>
    <property type="match status" value="1"/>
</dbReference>
<dbReference type="Gene3D" id="3.40.50.300">
    <property type="entry name" value="P-loop containing nucleotide triphosphate hydrolases"/>
    <property type="match status" value="1"/>
</dbReference>
<dbReference type="AlphaFoldDB" id="A0ABD5NE23"/>
<organism evidence="4 5">
    <name type="scientific">Halobacterium litoreum</name>
    <dbReference type="NCBI Taxonomy" id="2039234"/>
    <lineage>
        <taxon>Archaea</taxon>
        <taxon>Methanobacteriati</taxon>
        <taxon>Methanobacteriota</taxon>
        <taxon>Stenosarchaea group</taxon>
        <taxon>Halobacteria</taxon>
        <taxon>Halobacteriales</taxon>
        <taxon>Halobacteriaceae</taxon>
        <taxon>Halobacterium</taxon>
    </lineage>
</organism>
<evidence type="ECO:0000313" key="5">
    <source>
        <dbReference type="Proteomes" id="UP001595660"/>
    </source>
</evidence>
<dbReference type="SUPFAM" id="SSF52540">
    <property type="entry name" value="P-loop containing nucleoside triphosphate hydrolases"/>
    <property type="match status" value="1"/>
</dbReference>
<dbReference type="EMBL" id="JBHRWN010000002">
    <property type="protein sequence ID" value="MFC3477346.1"/>
    <property type="molecule type" value="Genomic_DNA"/>
</dbReference>
<comment type="caution">
    <text evidence="4">The sequence shown here is derived from an EMBL/GenBank/DDBJ whole genome shotgun (WGS) entry which is preliminary data.</text>
</comment>
<dbReference type="PROSITE" id="PS00211">
    <property type="entry name" value="ABC_TRANSPORTER_1"/>
    <property type="match status" value="1"/>
</dbReference>
<dbReference type="CDD" id="cd03230">
    <property type="entry name" value="ABC_DR_subfamily_A"/>
    <property type="match status" value="1"/>
</dbReference>
<protein>
    <submittedName>
        <fullName evidence="4">ABC transporter ATP-binding protein</fullName>
    </submittedName>
</protein>
<dbReference type="RefSeq" id="WP_232571527.1">
    <property type="nucleotide sequence ID" value="NZ_CP089466.1"/>
</dbReference>
<dbReference type="InterPro" id="IPR003593">
    <property type="entry name" value="AAA+_ATPase"/>
</dbReference>
<dbReference type="GO" id="GO:0005524">
    <property type="term" value="F:ATP binding"/>
    <property type="evidence" value="ECO:0007669"/>
    <property type="project" value="UniProtKB-KW"/>
</dbReference>
<feature type="domain" description="ABC transporter" evidence="3">
    <location>
        <begin position="17"/>
        <end position="227"/>
    </location>
</feature>
<evidence type="ECO:0000256" key="1">
    <source>
        <dbReference type="ARBA" id="ARBA00022741"/>
    </source>
</evidence>
<keyword evidence="5" id="KW-1185">Reference proteome</keyword>
<dbReference type="InterPro" id="IPR027417">
    <property type="entry name" value="P-loop_NTPase"/>
</dbReference>
<evidence type="ECO:0000313" key="4">
    <source>
        <dbReference type="EMBL" id="MFC3477346.1"/>
    </source>
</evidence>
<keyword evidence="1" id="KW-0547">Nucleotide-binding</keyword>
<dbReference type="Pfam" id="PF00005">
    <property type="entry name" value="ABC_tran"/>
    <property type="match status" value="1"/>
</dbReference>
<gene>
    <name evidence="4" type="ORF">ACFOKC_06365</name>
</gene>